<proteinExistence type="predicted"/>
<evidence type="ECO:0000313" key="3">
    <source>
        <dbReference type="WBParaSite" id="MBELARI_LOCUS12723"/>
    </source>
</evidence>
<feature type="compositionally biased region" description="Polar residues" evidence="1">
    <location>
        <begin position="358"/>
        <end position="372"/>
    </location>
</feature>
<keyword evidence="2" id="KW-1185">Reference proteome</keyword>
<dbReference type="WBParaSite" id="MBELARI_LOCUS12723">
    <property type="protein sequence ID" value="MBELARI_LOCUS12723"/>
    <property type="gene ID" value="MBELARI_LOCUS12723"/>
</dbReference>
<dbReference type="AlphaFoldDB" id="A0AAF3EFF8"/>
<feature type="compositionally biased region" description="Polar residues" evidence="1">
    <location>
        <begin position="379"/>
        <end position="398"/>
    </location>
</feature>
<protein>
    <submittedName>
        <fullName evidence="3">Uncharacterized protein</fullName>
    </submittedName>
</protein>
<accession>A0AAF3EFF8</accession>
<dbReference type="Proteomes" id="UP000887575">
    <property type="component" value="Unassembled WGS sequence"/>
</dbReference>
<sequence>MPSNLGFRIDLSCSIQPPFDPQMTRATEQLLLPPILPLDRELCVAMNRIEQLMTEIRTYETYETTIERMEKRLTETMKHLNARIREVSDQIKELEREWISELNAHEKRIKKRRVQLKRLGEQEQKNGTSTEGKNKRVHNDVKKKDKETEVCGVCDVADNYQKLISSLGSAVSALDDLIHFPEVFGGKDQTEVCAIRASLNDFLTRLRGQLEGQRVVASSHISSTSAPKAAIQSDQDPFYTSPLIPASMIMSRSSSSTNLSPAVAANKNTTSTSLISGSNLVSLDVSKRSNDEQTDATQALTFAANPSPTSTTPLATPPPTPATTSTPVSAVVLKRNSPTESAYVNLPKPDKGGESIQLLPTLNKSSPTTSAEGNKDSKQSGNDNSTLPEPQQEASKKE</sequence>
<reference evidence="3" key="1">
    <citation type="submission" date="2024-02" db="UniProtKB">
        <authorList>
            <consortium name="WormBaseParasite"/>
        </authorList>
    </citation>
    <scope>IDENTIFICATION</scope>
</reference>
<name>A0AAF3EFF8_9BILA</name>
<feature type="region of interest" description="Disordered" evidence="1">
    <location>
        <begin position="301"/>
        <end position="328"/>
    </location>
</feature>
<feature type="region of interest" description="Disordered" evidence="1">
    <location>
        <begin position="340"/>
        <end position="398"/>
    </location>
</feature>
<feature type="region of interest" description="Disordered" evidence="1">
    <location>
        <begin position="117"/>
        <end position="139"/>
    </location>
</feature>
<evidence type="ECO:0000256" key="1">
    <source>
        <dbReference type="SAM" id="MobiDB-lite"/>
    </source>
</evidence>
<evidence type="ECO:0000313" key="2">
    <source>
        <dbReference type="Proteomes" id="UP000887575"/>
    </source>
</evidence>
<organism evidence="2 3">
    <name type="scientific">Mesorhabditis belari</name>
    <dbReference type="NCBI Taxonomy" id="2138241"/>
    <lineage>
        <taxon>Eukaryota</taxon>
        <taxon>Metazoa</taxon>
        <taxon>Ecdysozoa</taxon>
        <taxon>Nematoda</taxon>
        <taxon>Chromadorea</taxon>
        <taxon>Rhabditida</taxon>
        <taxon>Rhabditina</taxon>
        <taxon>Rhabditomorpha</taxon>
        <taxon>Rhabditoidea</taxon>
        <taxon>Rhabditidae</taxon>
        <taxon>Mesorhabditinae</taxon>
        <taxon>Mesorhabditis</taxon>
    </lineage>
</organism>